<dbReference type="InterPro" id="IPR011042">
    <property type="entry name" value="6-blade_b-propeller_TolB-like"/>
</dbReference>
<dbReference type="EMBL" id="JAIWYP010000010">
    <property type="protein sequence ID" value="KAH3749949.1"/>
    <property type="molecule type" value="Genomic_DNA"/>
</dbReference>
<accession>A0A9D4I6G2</accession>
<organism evidence="1 2">
    <name type="scientific">Dreissena polymorpha</name>
    <name type="common">Zebra mussel</name>
    <name type="synonym">Mytilus polymorpha</name>
    <dbReference type="NCBI Taxonomy" id="45954"/>
    <lineage>
        <taxon>Eukaryota</taxon>
        <taxon>Metazoa</taxon>
        <taxon>Spiralia</taxon>
        <taxon>Lophotrochozoa</taxon>
        <taxon>Mollusca</taxon>
        <taxon>Bivalvia</taxon>
        <taxon>Autobranchia</taxon>
        <taxon>Heteroconchia</taxon>
        <taxon>Euheterodonta</taxon>
        <taxon>Imparidentia</taxon>
        <taxon>Neoheterodontei</taxon>
        <taxon>Myida</taxon>
        <taxon>Dreissenoidea</taxon>
        <taxon>Dreissenidae</taxon>
        <taxon>Dreissena</taxon>
    </lineage>
</organism>
<dbReference type="Proteomes" id="UP000828390">
    <property type="component" value="Unassembled WGS sequence"/>
</dbReference>
<reference evidence="1" key="2">
    <citation type="submission" date="2020-11" db="EMBL/GenBank/DDBJ databases">
        <authorList>
            <person name="McCartney M.A."/>
            <person name="Auch B."/>
            <person name="Kono T."/>
            <person name="Mallez S."/>
            <person name="Becker A."/>
            <person name="Gohl D.M."/>
            <person name="Silverstein K.A.T."/>
            <person name="Koren S."/>
            <person name="Bechman K.B."/>
            <person name="Herman A."/>
            <person name="Abrahante J.E."/>
            <person name="Garbe J."/>
        </authorList>
    </citation>
    <scope>NUCLEOTIDE SEQUENCE</scope>
    <source>
        <strain evidence="1">Duluth1</strain>
        <tissue evidence="1">Whole animal</tissue>
    </source>
</reference>
<proteinExistence type="predicted"/>
<sequence length="122" mass="13010">MLSFAVSNCAVSPSGDTLFFTNNSHHKVLSLARDGTVHHTFTDPDLQFTAGIHVTAQGQVLVCGGVSHTIIQLDGKGKKKLATLATRKDGLCYPHAVCYNRSTVSIIVGQSGCNRILAFPVK</sequence>
<gene>
    <name evidence="1" type="ORF">DPMN_184465</name>
</gene>
<evidence type="ECO:0000313" key="2">
    <source>
        <dbReference type="Proteomes" id="UP000828390"/>
    </source>
</evidence>
<protein>
    <submittedName>
        <fullName evidence="1">Uncharacterized protein</fullName>
    </submittedName>
</protein>
<dbReference type="SUPFAM" id="SSF101898">
    <property type="entry name" value="NHL repeat"/>
    <property type="match status" value="1"/>
</dbReference>
<comment type="caution">
    <text evidence="1">The sequence shown here is derived from an EMBL/GenBank/DDBJ whole genome shotgun (WGS) entry which is preliminary data.</text>
</comment>
<dbReference type="AlphaFoldDB" id="A0A9D4I6G2"/>
<name>A0A9D4I6G2_DREPO</name>
<dbReference type="Gene3D" id="2.120.10.30">
    <property type="entry name" value="TolB, C-terminal domain"/>
    <property type="match status" value="1"/>
</dbReference>
<evidence type="ECO:0000313" key="1">
    <source>
        <dbReference type="EMBL" id="KAH3749949.1"/>
    </source>
</evidence>
<reference evidence="1" key="1">
    <citation type="journal article" date="2019" name="bioRxiv">
        <title>The Genome of the Zebra Mussel, Dreissena polymorpha: A Resource for Invasive Species Research.</title>
        <authorList>
            <person name="McCartney M.A."/>
            <person name="Auch B."/>
            <person name="Kono T."/>
            <person name="Mallez S."/>
            <person name="Zhang Y."/>
            <person name="Obille A."/>
            <person name="Becker A."/>
            <person name="Abrahante J.E."/>
            <person name="Garbe J."/>
            <person name="Badalamenti J.P."/>
            <person name="Herman A."/>
            <person name="Mangelson H."/>
            <person name="Liachko I."/>
            <person name="Sullivan S."/>
            <person name="Sone E.D."/>
            <person name="Koren S."/>
            <person name="Silverstein K.A.T."/>
            <person name="Beckman K.B."/>
            <person name="Gohl D.M."/>
        </authorList>
    </citation>
    <scope>NUCLEOTIDE SEQUENCE</scope>
    <source>
        <strain evidence="1">Duluth1</strain>
        <tissue evidence="1">Whole animal</tissue>
    </source>
</reference>
<keyword evidence="2" id="KW-1185">Reference proteome</keyword>